<dbReference type="InterPro" id="IPR015943">
    <property type="entry name" value="WD40/YVTN_repeat-like_dom_sf"/>
</dbReference>
<dbReference type="SUPFAM" id="SSF50978">
    <property type="entry name" value="WD40 repeat-like"/>
    <property type="match status" value="1"/>
</dbReference>
<evidence type="ECO:0000256" key="3">
    <source>
        <dbReference type="PROSITE-ProRule" id="PRU00221"/>
    </source>
</evidence>
<dbReference type="RefSeq" id="WP_161982515.1">
    <property type="nucleotide sequence ID" value="NZ_BIFT01000002.1"/>
</dbReference>
<dbReference type="EMBL" id="BIFT01000002">
    <property type="protein sequence ID" value="GCE30624.1"/>
    <property type="molecule type" value="Genomic_DNA"/>
</dbReference>
<dbReference type="PANTHER" id="PTHR19848">
    <property type="entry name" value="WD40 REPEAT PROTEIN"/>
    <property type="match status" value="1"/>
</dbReference>
<dbReference type="PANTHER" id="PTHR19848:SF8">
    <property type="entry name" value="F-BOX AND WD REPEAT DOMAIN CONTAINING 7"/>
    <property type="match status" value="1"/>
</dbReference>
<evidence type="ECO:0000256" key="2">
    <source>
        <dbReference type="ARBA" id="ARBA00022737"/>
    </source>
</evidence>
<evidence type="ECO:0000256" key="1">
    <source>
        <dbReference type="ARBA" id="ARBA00022574"/>
    </source>
</evidence>
<comment type="caution">
    <text evidence="4">The sequence shown here is derived from an EMBL/GenBank/DDBJ whole genome shotgun (WGS) entry which is preliminary data.</text>
</comment>
<proteinExistence type="predicted"/>
<dbReference type="SMART" id="SM00320">
    <property type="entry name" value="WD40"/>
    <property type="match status" value="7"/>
</dbReference>
<reference evidence="5" key="1">
    <citation type="submission" date="2018-12" db="EMBL/GenBank/DDBJ databases">
        <title>Tengunoibacter tsumagoiensis gen. nov., sp. nov., Dictyobacter kobayashii sp. nov., D. alpinus sp. nov., and D. joshuensis sp. nov. and description of Dictyobacteraceae fam. nov. within the order Ktedonobacterales isolated from Tengu-no-mugimeshi.</title>
        <authorList>
            <person name="Wang C.M."/>
            <person name="Zheng Y."/>
            <person name="Sakai Y."/>
            <person name="Toyoda A."/>
            <person name="Minakuchi Y."/>
            <person name="Abe K."/>
            <person name="Yokota A."/>
            <person name="Yabe S."/>
        </authorList>
    </citation>
    <scope>NUCLEOTIDE SEQUENCE [LARGE SCALE GENOMIC DNA]</scope>
    <source>
        <strain evidence="5">Uno16</strain>
    </source>
</reference>
<name>A0A402BGS1_9CHLR</name>
<dbReference type="Pfam" id="PF00400">
    <property type="entry name" value="WD40"/>
    <property type="match status" value="6"/>
</dbReference>
<keyword evidence="2" id="KW-0677">Repeat</keyword>
<dbReference type="CDD" id="cd00200">
    <property type="entry name" value="WD40"/>
    <property type="match status" value="1"/>
</dbReference>
<feature type="repeat" description="WD" evidence="3">
    <location>
        <begin position="197"/>
        <end position="238"/>
    </location>
</feature>
<dbReference type="InterPro" id="IPR001680">
    <property type="entry name" value="WD40_rpt"/>
</dbReference>
<dbReference type="Proteomes" id="UP000287171">
    <property type="component" value="Unassembled WGS sequence"/>
</dbReference>
<sequence length="361" mass="38776">MTPGKKLSRVNRGSVYALRFALLATVLLFLFVTGNLLIQSINAFQSGGKIGNTVFSQDGQATNNVTAVAWSPVGDRVVAAGKNVQIWDALTGAHPVTLNTNGADVTAVAWSPDAQQLVTGSSQIVVWNVQTNKQKFVYTTQGQKNFSPESLHVNAMEWSPDKTMVATAYTYAGTGNKASTHWVDVWNAATGKAIFTYRGHKNDVVSLAWSSDSKRIASASTDGVLVVWDAGNGKNAVKYATTGKITSISWSPDDKYLVSATKTLQIWDIKNPKKPVGTIDTHTNTATSHVRWSPDGAFIVSTDTAVHIWNATSGNEVYTYSEHHHPVKAVAWSPDATYLVSSDAGSNKDGDAGSIKVWQAS</sequence>
<dbReference type="AlphaFoldDB" id="A0A402BGS1"/>
<dbReference type="PROSITE" id="PS50082">
    <property type="entry name" value="WD_REPEATS_2"/>
    <property type="match status" value="1"/>
</dbReference>
<keyword evidence="1 3" id="KW-0853">WD repeat</keyword>
<organism evidence="4 5">
    <name type="scientific">Dictyobacter alpinus</name>
    <dbReference type="NCBI Taxonomy" id="2014873"/>
    <lineage>
        <taxon>Bacteria</taxon>
        <taxon>Bacillati</taxon>
        <taxon>Chloroflexota</taxon>
        <taxon>Ktedonobacteria</taxon>
        <taxon>Ktedonobacterales</taxon>
        <taxon>Dictyobacteraceae</taxon>
        <taxon>Dictyobacter</taxon>
    </lineage>
</organism>
<protein>
    <submittedName>
        <fullName evidence="4">Uncharacterized protein</fullName>
    </submittedName>
</protein>
<dbReference type="InterPro" id="IPR036322">
    <property type="entry name" value="WD40_repeat_dom_sf"/>
</dbReference>
<accession>A0A402BGS1</accession>
<dbReference type="PROSITE" id="PS50294">
    <property type="entry name" value="WD_REPEATS_REGION"/>
    <property type="match status" value="1"/>
</dbReference>
<evidence type="ECO:0000313" key="5">
    <source>
        <dbReference type="Proteomes" id="UP000287171"/>
    </source>
</evidence>
<keyword evidence="5" id="KW-1185">Reference proteome</keyword>
<dbReference type="Gene3D" id="2.130.10.10">
    <property type="entry name" value="YVTN repeat-like/Quinoprotein amine dehydrogenase"/>
    <property type="match status" value="3"/>
</dbReference>
<gene>
    <name evidence="4" type="ORF">KDA_61080</name>
</gene>
<evidence type="ECO:0000313" key="4">
    <source>
        <dbReference type="EMBL" id="GCE30624.1"/>
    </source>
</evidence>